<evidence type="ECO:0000256" key="1">
    <source>
        <dbReference type="ARBA" id="ARBA00004123"/>
    </source>
</evidence>
<sequence length="293" mass="33566">MDVSTQLEVKQQSLTVEKAVPLEFDLALLAGFDINSLDEDRLRQKTDEYLKEYSRDGTQLIINEIFKLPTDSTEDGTFAELPDQITKIPREKPDFAYTLSSFYLLINHVPKPKPLTRWEKFAKLKGIQNRKKSRKVFDEATGDWVPRWGYKGANDDGINNWLIPVPQNADPYEDQFAKRRADKKERVRKNATRHMRNLEEAARGATRGSDQKLAKKEELTKKISISKTATASLGRFDKPLKGEPKMKGVKRKFDPLITDMNKEKEANLSIVNGIFGKKDKPDIINARKARNMA</sequence>
<dbReference type="AlphaFoldDB" id="A0A9N8WCI0"/>
<evidence type="ECO:0000313" key="6">
    <source>
        <dbReference type="EMBL" id="CAG8484497.1"/>
    </source>
</evidence>
<dbReference type="GO" id="GO:0005730">
    <property type="term" value="C:nucleolus"/>
    <property type="evidence" value="ECO:0007669"/>
    <property type="project" value="TreeGrafter"/>
</dbReference>
<dbReference type="OrthoDB" id="28455at2759"/>
<evidence type="ECO:0000256" key="3">
    <source>
        <dbReference type="ARBA" id="ARBA00022517"/>
    </source>
</evidence>
<keyword evidence="3 5" id="KW-0690">Ribosome biogenesis</keyword>
<protein>
    <recommendedName>
        <fullName evidence="5">Ribosome biogenesis regulatory protein</fullName>
    </recommendedName>
</protein>
<comment type="similarity">
    <text evidence="2 5">Belongs to the RRS1 family.</text>
</comment>
<reference evidence="6" key="1">
    <citation type="submission" date="2021-06" db="EMBL/GenBank/DDBJ databases">
        <authorList>
            <person name="Kallberg Y."/>
            <person name="Tangrot J."/>
            <person name="Rosling A."/>
        </authorList>
    </citation>
    <scope>NUCLEOTIDE SEQUENCE</scope>
    <source>
        <strain evidence="6">IA702</strain>
    </source>
</reference>
<dbReference type="Pfam" id="PF04939">
    <property type="entry name" value="RRS1"/>
    <property type="match status" value="2"/>
</dbReference>
<gene>
    <name evidence="6" type="ORF">POCULU_LOCUS1728</name>
</gene>
<accession>A0A9N8WCI0</accession>
<comment type="caution">
    <text evidence="6">The sequence shown here is derived from an EMBL/GenBank/DDBJ whole genome shotgun (WGS) entry which is preliminary data.</text>
</comment>
<dbReference type="GO" id="GO:0042273">
    <property type="term" value="P:ribosomal large subunit biogenesis"/>
    <property type="evidence" value="ECO:0007669"/>
    <property type="project" value="TreeGrafter"/>
</dbReference>
<keyword evidence="7" id="KW-1185">Reference proteome</keyword>
<evidence type="ECO:0000256" key="2">
    <source>
        <dbReference type="ARBA" id="ARBA00010077"/>
    </source>
</evidence>
<dbReference type="EMBL" id="CAJVPJ010000139">
    <property type="protein sequence ID" value="CAG8484497.1"/>
    <property type="molecule type" value="Genomic_DNA"/>
</dbReference>
<dbReference type="InterPro" id="IPR007023">
    <property type="entry name" value="Ribosom_reg"/>
</dbReference>
<dbReference type="GO" id="GO:0030687">
    <property type="term" value="C:preribosome, large subunit precursor"/>
    <property type="evidence" value="ECO:0007669"/>
    <property type="project" value="TreeGrafter"/>
</dbReference>
<proteinExistence type="inferred from homology"/>
<comment type="function">
    <text evidence="5">Involved in ribosomal large subunit assembly.</text>
</comment>
<name>A0A9N8WCI0_9GLOM</name>
<evidence type="ECO:0000256" key="5">
    <source>
        <dbReference type="RuleBase" id="RU364132"/>
    </source>
</evidence>
<evidence type="ECO:0000256" key="4">
    <source>
        <dbReference type="ARBA" id="ARBA00023242"/>
    </source>
</evidence>
<evidence type="ECO:0000313" key="7">
    <source>
        <dbReference type="Proteomes" id="UP000789572"/>
    </source>
</evidence>
<dbReference type="GO" id="GO:0000447">
    <property type="term" value="P:endonucleolytic cleavage in ITS1 to separate SSU-rRNA from 5.8S rRNA and LSU-rRNA from tricistronic rRNA transcript (SSU-rRNA, 5.8S rRNA, LSU-rRNA)"/>
    <property type="evidence" value="ECO:0007669"/>
    <property type="project" value="TreeGrafter"/>
</dbReference>
<dbReference type="PANTHER" id="PTHR17602">
    <property type="entry name" value="RIBOSOME BIOGENESIS REGULATORY PROTEIN"/>
    <property type="match status" value="1"/>
</dbReference>
<dbReference type="Proteomes" id="UP000789572">
    <property type="component" value="Unassembled WGS sequence"/>
</dbReference>
<comment type="subcellular location">
    <subcellularLocation>
        <location evidence="1 5">Nucleus</location>
    </subcellularLocation>
</comment>
<keyword evidence="4 5" id="KW-0539">Nucleus</keyword>
<organism evidence="6 7">
    <name type="scientific">Paraglomus occultum</name>
    <dbReference type="NCBI Taxonomy" id="144539"/>
    <lineage>
        <taxon>Eukaryota</taxon>
        <taxon>Fungi</taxon>
        <taxon>Fungi incertae sedis</taxon>
        <taxon>Mucoromycota</taxon>
        <taxon>Glomeromycotina</taxon>
        <taxon>Glomeromycetes</taxon>
        <taxon>Paraglomerales</taxon>
        <taxon>Paraglomeraceae</taxon>
        <taxon>Paraglomus</taxon>
    </lineage>
</organism>
<dbReference type="PANTHER" id="PTHR17602:SF4">
    <property type="entry name" value="RIBOSOME BIOGENESIS REGULATORY PROTEIN HOMOLOG"/>
    <property type="match status" value="1"/>
</dbReference>